<evidence type="ECO:0000259" key="4">
    <source>
        <dbReference type="PROSITE" id="PS51000"/>
    </source>
</evidence>
<dbReference type="GO" id="GO:0003677">
    <property type="term" value="F:DNA binding"/>
    <property type="evidence" value="ECO:0007669"/>
    <property type="project" value="UniProtKB-KW"/>
</dbReference>
<feature type="domain" description="HTH deoR-type" evidence="4">
    <location>
        <begin position="3"/>
        <end position="58"/>
    </location>
</feature>
<dbReference type="PRINTS" id="PR00037">
    <property type="entry name" value="HTHLACR"/>
</dbReference>
<dbReference type="eggNOG" id="COG1349">
    <property type="taxonomic scope" value="Bacteria"/>
</dbReference>
<dbReference type="InterPro" id="IPR036388">
    <property type="entry name" value="WH-like_DNA-bd_sf"/>
</dbReference>
<keyword evidence="6" id="KW-1185">Reference proteome</keyword>
<dbReference type="SMART" id="SM00420">
    <property type="entry name" value="HTH_DEOR"/>
    <property type="match status" value="1"/>
</dbReference>
<reference evidence="5 6" key="1">
    <citation type="submission" date="2011-11" db="EMBL/GenBank/DDBJ databases">
        <title>Complete sequence of Spirochaeta sp. grapes.</title>
        <authorList>
            <consortium name="US DOE Joint Genome Institute"/>
            <person name="Lucas S."/>
            <person name="Han J."/>
            <person name="Lapidus A."/>
            <person name="Cheng J.-F."/>
            <person name="Goodwin L."/>
            <person name="Pitluck S."/>
            <person name="Peters L."/>
            <person name="Ovchinnikova G."/>
            <person name="Munk A.C."/>
            <person name="Detter J.C."/>
            <person name="Han C."/>
            <person name="Tapia R."/>
            <person name="Land M."/>
            <person name="Hauser L."/>
            <person name="Kyrpides N."/>
            <person name="Ivanova N."/>
            <person name="Pagani I."/>
            <person name="Ritalahtilisa K."/>
            <person name="Loeffler F."/>
            <person name="Woyke T."/>
        </authorList>
    </citation>
    <scope>NUCLEOTIDE SEQUENCE [LARGE SCALE GENOMIC DNA]</scope>
    <source>
        <strain evidence="6">ATCC BAA-1885 / DSM 22778 / Grapes</strain>
    </source>
</reference>
<evidence type="ECO:0000313" key="6">
    <source>
        <dbReference type="Proteomes" id="UP000005632"/>
    </source>
</evidence>
<dbReference type="OrthoDB" id="9797223at2"/>
<dbReference type="KEGG" id="sgp:SpiGrapes_1530"/>
<dbReference type="PANTHER" id="PTHR30363:SF44">
    <property type="entry name" value="AGA OPERON TRANSCRIPTIONAL REPRESSOR-RELATED"/>
    <property type="match status" value="1"/>
</dbReference>
<dbReference type="InterPro" id="IPR001034">
    <property type="entry name" value="DeoR_HTH"/>
</dbReference>
<dbReference type="PANTHER" id="PTHR30363">
    <property type="entry name" value="HTH-TYPE TRANSCRIPTIONAL REGULATOR SRLR-RELATED"/>
    <property type="match status" value="1"/>
</dbReference>
<accession>G8QVP8</accession>
<dbReference type="AlphaFoldDB" id="G8QVP8"/>
<name>G8QVP8_SPHPG</name>
<dbReference type="InterPro" id="IPR037171">
    <property type="entry name" value="NagB/RpiA_transferase-like"/>
</dbReference>
<dbReference type="RefSeq" id="WP_014270188.1">
    <property type="nucleotide sequence ID" value="NC_016633.1"/>
</dbReference>
<dbReference type="EMBL" id="CP003155">
    <property type="protein sequence ID" value="AEV29340.1"/>
    <property type="molecule type" value="Genomic_DNA"/>
</dbReference>
<dbReference type="Proteomes" id="UP000005632">
    <property type="component" value="Chromosome"/>
</dbReference>
<protein>
    <submittedName>
        <fullName evidence="5">Transcriptional regulator of sugar metabolism</fullName>
    </submittedName>
</protein>
<dbReference type="InterPro" id="IPR050313">
    <property type="entry name" value="Carb_Metab_HTH_regulators"/>
</dbReference>
<dbReference type="SMART" id="SM01134">
    <property type="entry name" value="DeoRC"/>
    <property type="match status" value="1"/>
</dbReference>
<dbReference type="InterPro" id="IPR018356">
    <property type="entry name" value="Tscrpt_reg_HTH_DeoR_CS"/>
</dbReference>
<dbReference type="STRING" id="158190.SpiGrapes_1530"/>
<dbReference type="HOGENOM" id="CLU_060699_4_0_12"/>
<proteinExistence type="predicted"/>
<keyword evidence="2" id="KW-0238">DNA-binding</keyword>
<dbReference type="Pfam" id="PF08220">
    <property type="entry name" value="HTH_DeoR"/>
    <property type="match status" value="1"/>
</dbReference>
<dbReference type="Gene3D" id="1.10.10.10">
    <property type="entry name" value="Winged helix-like DNA-binding domain superfamily/Winged helix DNA-binding domain"/>
    <property type="match status" value="1"/>
</dbReference>
<dbReference type="InterPro" id="IPR014036">
    <property type="entry name" value="DeoR-like_C"/>
</dbReference>
<dbReference type="PROSITE" id="PS00894">
    <property type="entry name" value="HTH_DEOR_1"/>
    <property type="match status" value="1"/>
</dbReference>
<sequence length="256" mass="28361">MTKNARLEKVREYLKQNKSATIQELATMLDVSHMTIRRDLAMLAQDDKLKLIHGGVIFHEEEEHKDKYTISLARIHMQEEKKRIALKAVSLIEKGDIIIIDAGSTGELIASYLPENIPLTVICFALNIATIVASKPNCSLIVTGGFFHHSSLVLESTEGLNLLKQNRANKTFITASGVSVNLGVTCSNFFERTTKQASLKAANTKILVADSSKFDLIKSGHFADLSDFDIVITDNKVSEKIVSQIQALENLKLYCV</sequence>
<dbReference type="PROSITE" id="PS51000">
    <property type="entry name" value="HTH_DEOR_2"/>
    <property type="match status" value="1"/>
</dbReference>
<keyword evidence="3" id="KW-0804">Transcription</keyword>
<organism evidence="5 6">
    <name type="scientific">Sphaerochaeta pleomorpha (strain ATCC BAA-1885 / DSM 22778 / Grapes)</name>
    <dbReference type="NCBI Taxonomy" id="158190"/>
    <lineage>
        <taxon>Bacteria</taxon>
        <taxon>Pseudomonadati</taxon>
        <taxon>Spirochaetota</taxon>
        <taxon>Spirochaetia</taxon>
        <taxon>Spirochaetales</taxon>
        <taxon>Sphaerochaetaceae</taxon>
        <taxon>Sphaerochaeta</taxon>
    </lineage>
</organism>
<gene>
    <name evidence="5" type="ordered locus">SpiGrapes_1530</name>
</gene>
<keyword evidence="1" id="KW-0805">Transcription regulation</keyword>
<dbReference type="Gene3D" id="3.40.50.1360">
    <property type="match status" value="1"/>
</dbReference>
<dbReference type="SUPFAM" id="SSF100950">
    <property type="entry name" value="NagB/RpiA/CoA transferase-like"/>
    <property type="match status" value="1"/>
</dbReference>
<evidence type="ECO:0000313" key="5">
    <source>
        <dbReference type="EMBL" id="AEV29340.1"/>
    </source>
</evidence>
<evidence type="ECO:0000256" key="1">
    <source>
        <dbReference type="ARBA" id="ARBA00023015"/>
    </source>
</evidence>
<evidence type="ECO:0000256" key="2">
    <source>
        <dbReference type="ARBA" id="ARBA00023125"/>
    </source>
</evidence>
<dbReference type="Pfam" id="PF00455">
    <property type="entry name" value="DeoRC"/>
    <property type="match status" value="1"/>
</dbReference>
<dbReference type="GO" id="GO:0003700">
    <property type="term" value="F:DNA-binding transcription factor activity"/>
    <property type="evidence" value="ECO:0007669"/>
    <property type="project" value="InterPro"/>
</dbReference>
<dbReference type="SUPFAM" id="SSF46785">
    <property type="entry name" value="Winged helix' DNA-binding domain"/>
    <property type="match status" value="1"/>
</dbReference>
<dbReference type="InterPro" id="IPR036390">
    <property type="entry name" value="WH_DNA-bd_sf"/>
</dbReference>
<evidence type="ECO:0000256" key="3">
    <source>
        <dbReference type="ARBA" id="ARBA00023163"/>
    </source>
</evidence>